<dbReference type="Proteomes" id="UP000019772">
    <property type="component" value="Chromosome"/>
</dbReference>
<dbReference type="GO" id="GO:0004563">
    <property type="term" value="F:beta-N-acetylhexosaminidase activity"/>
    <property type="evidence" value="ECO:0007669"/>
    <property type="project" value="UniProtKB-EC"/>
</dbReference>
<dbReference type="EMBL" id="CP004078">
    <property type="protein sequence ID" value="AHV96471.1"/>
    <property type="molecule type" value="Genomic_DNA"/>
</dbReference>
<dbReference type="InterPro" id="IPR050226">
    <property type="entry name" value="NagZ_Beta-hexosaminidase"/>
</dbReference>
<dbReference type="GO" id="GO:0005975">
    <property type="term" value="P:carbohydrate metabolic process"/>
    <property type="evidence" value="ECO:0007669"/>
    <property type="project" value="InterPro"/>
</dbReference>
<dbReference type="InterPro" id="IPR036962">
    <property type="entry name" value="Glyco_hydro_3_N_sf"/>
</dbReference>
<feature type="region of interest" description="Disordered" evidence="4">
    <location>
        <begin position="16"/>
        <end position="45"/>
    </location>
</feature>
<dbReference type="PATRIC" id="fig|1268072.3.peg.1599"/>
<evidence type="ECO:0000256" key="1">
    <source>
        <dbReference type="ARBA" id="ARBA00005336"/>
    </source>
</evidence>
<keyword evidence="2" id="KW-0378">Hydrolase</keyword>
<dbReference type="KEGG" id="psab:PSAB_07695"/>
<comment type="similarity">
    <text evidence="1">Belongs to the glycosyl hydrolase 3 family.</text>
</comment>
<evidence type="ECO:0000256" key="4">
    <source>
        <dbReference type="SAM" id="MobiDB-lite"/>
    </source>
</evidence>
<proteinExistence type="inferred from homology"/>
<dbReference type="SUPFAM" id="SSF51445">
    <property type="entry name" value="(Trans)glycosidases"/>
    <property type="match status" value="1"/>
</dbReference>
<dbReference type="HOGENOM" id="CLU_008392_5_3_9"/>
<dbReference type="eggNOG" id="COG1472">
    <property type="taxonomic scope" value="Bacteria"/>
</dbReference>
<dbReference type="RefSeq" id="WP_226991778.1">
    <property type="nucleotide sequence ID" value="NZ_CP004078.1"/>
</dbReference>
<dbReference type="InterPro" id="IPR017853">
    <property type="entry name" value="GH"/>
</dbReference>
<keyword evidence="3" id="KW-0326">Glycosidase</keyword>
<dbReference type="InterPro" id="IPR001764">
    <property type="entry name" value="Glyco_hydro_3_N"/>
</dbReference>
<gene>
    <name evidence="6" type="ORF">PSAB_07695</name>
</gene>
<dbReference type="Gene3D" id="3.20.20.300">
    <property type="entry name" value="Glycoside hydrolase, family 3, N-terminal domain"/>
    <property type="match status" value="1"/>
</dbReference>
<dbReference type="AlphaFoldDB" id="X4Z9X6"/>
<evidence type="ECO:0000256" key="2">
    <source>
        <dbReference type="ARBA" id="ARBA00022801"/>
    </source>
</evidence>
<reference evidence="6 7" key="1">
    <citation type="journal article" date="2014" name="PLoS Genet.">
        <title>Comparative Genomic Analysis of N2-Fixing and Non-N2-Fixing Paenibacillus spp.: Organization, Evolution and Expression of the Nitrogen Fixation Genes.</title>
        <authorList>
            <person name="Xie J.B."/>
            <person name="Du Z."/>
            <person name="Bai L."/>
            <person name="Tian C."/>
            <person name="Zhang Y."/>
            <person name="Xie J.Y."/>
            <person name="Wang T."/>
            <person name="Liu X."/>
            <person name="Chen X."/>
            <person name="Cheng Q."/>
            <person name="Chen S."/>
            <person name="Li J."/>
        </authorList>
    </citation>
    <scope>NUCLEOTIDE SEQUENCE [LARGE SCALE GENOMIC DNA]</scope>
    <source>
        <strain evidence="6 7">T27</strain>
    </source>
</reference>
<evidence type="ECO:0000259" key="5">
    <source>
        <dbReference type="Pfam" id="PF00933"/>
    </source>
</evidence>
<dbReference type="PANTHER" id="PTHR30480">
    <property type="entry name" value="BETA-HEXOSAMINIDASE-RELATED"/>
    <property type="match status" value="1"/>
</dbReference>
<dbReference type="InterPro" id="IPR036881">
    <property type="entry name" value="Glyco_hydro_3_C_sf"/>
</dbReference>
<dbReference type="Pfam" id="PF00933">
    <property type="entry name" value="Glyco_hydro_3"/>
    <property type="match status" value="1"/>
</dbReference>
<organism evidence="6 7">
    <name type="scientific">Paenibacillus sabinae T27</name>
    <dbReference type="NCBI Taxonomy" id="1268072"/>
    <lineage>
        <taxon>Bacteria</taxon>
        <taxon>Bacillati</taxon>
        <taxon>Bacillota</taxon>
        <taxon>Bacilli</taxon>
        <taxon>Bacillales</taxon>
        <taxon>Paenibacillaceae</taxon>
        <taxon>Paenibacillus</taxon>
    </lineage>
</organism>
<accession>X4Z9X6</accession>
<evidence type="ECO:0000313" key="7">
    <source>
        <dbReference type="Proteomes" id="UP000019772"/>
    </source>
</evidence>
<name>X4Z9X6_9BACL</name>
<dbReference type="PANTHER" id="PTHR30480:SF16">
    <property type="entry name" value="GLYCOSIDE HYDROLASE FAMILY 3 DOMAIN PROTEIN"/>
    <property type="match status" value="1"/>
</dbReference>
<dbReference type="NCBIfam" id="NF003740">
    <property type="entry name" value="PRK05337.1"/>
    <property type="match status" value="1"/>
</dbReference>
<evidence type="ECO:0000256" key="3">
    <source>
        <dbReference type="ARBA" id="ARBA00023295"/>
    </source>
</evidence>
<dbReference type="Gene3D" id="3.40.50.1700">
    <property type="entry name" value="Glycoside hydrolase family 3 C-terminal domain"/>
    <property type="match status" value="1"/>
</dbReference>
<sequence>MERQIEEVLITANNPVDRDIASDANGNGVSGKPLPGGTGVPDGKTAGIVEDRLAGMSLRDKIGQMVICGFHGTSMDGDLRRLIADYKIGGVIYFARNVESPAQVIRLTAELQDTAAKSGTPPLWISIDQEGGMVARITEGVALMPGGMAIAAAGSEEDAYLAAFASGRELAAMGINLNYAPVLDVNNNPDNPVIGVRSFGESPEKVARFGERTLRGFQDAGVAATAKHFPGHGDTDVDSHLDLPTVPHDRKRMEEVELKPFREAVRAGVDAIMSAHIYFPALESGKLPVTLSKAALTGLLREELGFEGIITTDCMEMNAIAEHFGTVEASVMAVEAGADLVLVSHRLDRQLGAIGAIEQAVVDGRLSEERIDQSVRRLLAMKLRRGVLGVGQLPESLPGGIAPEDEQVSAAALPPVKNEAGAGLPGMADPAAGGPGAPDLSLLGNAEHREIARRISERSVTLVRHDLSMLPLGGERTLVVTIAPGAVTQADESVAAGPGLGSALQRHGLDCREIVVPPAEITGRLDSLVREAEQGGYGHLVVGTYNAQFDAAQISLVKSLLELGKPLAVTALRNPYDLLAFPEVQVYAAAYESRPLAMDSLAKALLGLIPFRGRLPVSLGGLHPAGWGIEL</sequence>
<keyword evidence="7" id="KW-1185">Reference proteome</keyword>
<protein>
    <submittedName>
        <fullName evidence="6">Beta-glucosidase</fullName>
    </submittedName>
</protein>
<dbReference type="STRING" id="1268072.PSAB_07695"/>
<evidence type="ECO:0000313" key="6">
    <source>
        <dbReference type="EMBL" id="AHV96471.1"/>
    </source>
</evidence>
<feature type="domain" description="Glycoside hydrolase family 3 N-terminal" evidence="5">
    <location>
        <begin position="58"/>
        <end position="380"/>
    </location>
</feature>
<dbReference type="GO" id="GO:0009254">
    <property type="term" value="P:peptidoglycan turnover"/>
    <property type="evidence" value="ECO:0007669"/>
    <property type="project" value="TreeGrafter"/>
</dbReference>